<evidence type="ECO:0000313" key="4">
    <source>
        <dbReference type="EMBL" id="EMA41770.1"/>
    </source>
</evidence>
<evidence type="ECO:0000313" key="5">
    <source>
        <dbReference type="Proteomes" id="UP000011607"/>
    </source>
</evidence>
<feature type="region of interest" description="Disordered" evidence="2">
    <location>
        <begin position="1"/>
        <end position="26"/>
    </location>
</feature>
<comment type="caution">
    <text evidence="4">The sequence shown here is derived from an EMBL/GenBank/DDBJ whole genome shotgun (WGS) entry which is preliminary data.</text>
</comment>
<name>M0MBI7_9EURY</name>
<dbReference type="GO" id="GO:0015297">
    <property type="term" value="F:antiporter activity"/>
    <property type="evidence" value="ECO:0007669"/>
    <property type="project" value="InterPro"/>
</dbReference>
<sequence>MLSARTLEGSEKRLSIPGGRPSPLTDRSVYIGTAATPDNGTDGAGNCIAIERSYRRRAAGSPVRAGQRASVSVSRVPNPLRLLILAVGLGLARAGLIDRERAVQTTVLAWPRIVTGIARMSKSAVDVAMVGVAVGTSAVAGVGFAGPFWGLAFAIGGGVAGGTIALVSQRYGAEAYDELGLAVRSSTLLVVVISTPVVAVFWLFPAELISLLSSNERAIDYGAQYLRVVSLGIPFAGLNLVGSRVLVGADDSYTAMQVRAGGAVANIGLNAVLIFGLGQGVVGAALGTVLSNVAVTAAFAVGLCLGRFPGIGAFPVRVDPTGPYVDTETVRDLVTIGLPVGGRNLVWVVAEFPMLGILDLFGENTVAAFVIARRIWGLMNTPGWGFGLASSSLVGQALGQNDERTAEAYGRDIIRFAVATYLISAVLVAVFAEQIVVLFADDPTSGEIPIAIDLVYAACVAVIFQGVAGAAAGPLDASGDTRVPFASQFLGMFCCSIPLAYLGATTALGYWGLYLAFVAETTVPAAINYWRFRTDKWKTISESYRPDAAVADD</sequence>
<dbReference type="PATRIC" id="fig|1227454.3.peg.1117"/>
<dbReference type="NCBIfam" id="TIGR00797">
    <property type="entry name" value="matE"/>
    <property type="match status" value="1"/>
</dbReference>
<accession>M0MBI7</accession>
<evidence type="ECO:0000256" key="2">
    <source>
        <dbReference type="SAM" id="MobiDB-lite"/>
    </source>
</evidence>
<keyword evidence="3" id="KW-0812">Transmembrane</keyword>
<feature type="transmembrane region" description="Helical" evidence="3">
    <location>
        <begin position="413"/>
        <end position="436"/>
    </location>
</feature>
<reference evidence="4 5" key="1">
    <citation type="journal article" date="2014" name="PLoS Genet.">
        <title>Phylogenetically driven sequencing of extremely halophilic archaea reveals strategies for static and dynamic osmo-response.</title>
        <authorList>
            <person name="Becker E.A."/>
            <person name="Seitzer P.M."/>
            <person name="Tritt A."/>
            <person name="Larsen D."/>
            <person name="Krusor M."/>
            <person name="Yao A.I."/>
            <person name="Wu D."/>
            <person name="Madern D."/>
            <person name="Eisen J.A."/>
            <person name="Darling A.E."/>
            <person name="Facciotti M.T."/>
        </authorList>
    </citation>
    <scope>NUCLEOTIDE SEQUENCE [LARGE SCALE GENOMIC DNA]</scope>
    <source>
        <strain evidence="4 5">JCM 10879</strain>
    </source>
</reference>
<keyword evidence="3" id="KW-1133">Transmembrane helix</keyword>
<protein>
    <submittedName>
        <fullName evidence="4">MATE efflux family protein</fullName>
    </submittedName>
</protein>
<evidence type="ECO:0000256" key="3">
    <source>
        <dbReference type="SAM" id="Phobius"/>
    </source>
</evidence>
<proteinExistence type="predicted"/>
<dbReference type="EMBL" id="AOMA01000063">
    <property type="protein sequence ID" value="EMA41770.1"/>
    <property type="molecule type" value="Genomic_DNA"/>
</dbReference>
<dbReference type="eggNOG" id="arCOG01731">
    <property type="taxonomic scope" value="Archaea"/>
</dbReference>
<dbReference type="AlphaFoldDB" id="M0MBI7"/>
<dbReference type="PANTHER" id="PTHR43298:SF2">
    <property type="entry name" value="FMN_FAD EXPORTER YEEO-RELATED"/>
    <property type="match status" value="1"/>
</dbReference>
<dbReference type="Pfam" id="PF01554">
    <property type="entry name" value="MatE"/>
    <property type="match status" value="2"/>
</dbReference>
<keyword evidence="5" id="KW-1185">Reference proteome</keyword>
<dbReference type="GO" id="GO:0016020">
    <property type="term" value="C:membrane"/>
    <property type="evidence" value="ECO:0007669"/>
    <property type="project" value="InterPro"/>
</dbReference>
<keyword evidence="3" id="KW-0472">Membrane</keyword>
<dbReference type="Proteomes" id="UP000011607">
    <property type="component" value="Unassembled WGS sequence"/>
</dbReference>
<feature type="transmembrane region" description="Helical" evidence="3">
    <location>
        <begin position="148"/>
        <end position="167"/>
    </location>
</feature>
<feature type="transmembrane region" description="Helical" evidence="3">
    <location>
        <begin position="448"/>
        <end position="473"/>
    </location>
</feature>
<dbReference type="PANTHER" id="PTHR43298">
    <property type="entry name" value="MULTIDRUG RESISTANCE PROTEIN NORM-RELATED"/>
    <property type="match status" value="1"/>
</dbReference>
<evidence type="ECO:0000256" key="1">
    <source>
        <dbReference type="ARBA" id="ARBA00022448"/>
    </source>
</evidence>
<feature type="transmembrane region" description="Helical" evidence="3">
    <location>
        <begin position="258"/>
        <end position="278"/>
    </location>
</feature>
<organism evidence="4 5">
    <name type="scientific">Halobiforma nitratireducens JCM 10879</name>
    <dbReference type="NCBI Taxonomy" id="1227454"/>
    <lineage>
        <taxon>Archaea</taxon>
        <taxon>Methanobacteriati</taxon>
        <taxon>Methanobacteriota</taxon>
        <taxon>Stenosarchaea group</taxon>
        <taxon>Halobacteria</taxon>
        <taxon>Halobacteriales</taxon>
        <taxon>Natrialbaceae</taxon>
        <taxon>Halobiforma</taxon>
    </lineage>
</organism>
<feature type="transmembrane region" description="Helical" evidence="3">
    <location>
        <begin position="124"/>
        <end position="142"/>
    </location>
</feature>
<dbReference type="InterPro" id="IPR002528">
    <property type="entry name" value="MATE_fam"/>
</dbReference>
<dbReference type="GO" id="GO:0042910">
    <property type="term" value="F:xenobiotic transmembrane transporter activity"/>
    <property type="evidence" value="ECO:0007669"/>
    <property type="project" value="InterPro"/>
</dbReference>
<dbReference type="CDD" id="cd13137">
    <property type="entry name" value="MATE_NorM_like"/>
    <property type="match status" value="1"/>
</dbReference>
<dbReference type="STRING" id="1227454.C446_05625"/>
<keyword evidence="1" id="KW-0813">Transport</keyword>
<dbReference type="InterPro" id="IPR050222">
    <property type="entry name" value="MATE_MdtK"/>
</dbReference>
<feature type="transmembrane region" description="Helical" evidence="3">
    <location>
        <begin position="224"/>
        <end position="246"/>
    </location>
</feature>
<feature type="transmembrane region" description="Helical" evidence="3">
    <location>
        <begin position="485"/>
        <end position="504"/>
    </location>
</feature>
<feature type="transmembrane region" description="Helical" evidence="3">
    <location>
        <begin position="179"/>
        <end position="204"/>
    </location>
</feature>
<feature type="transmembrane region" description="Helical" evidence="3">
    <location>
        <begin position="510"/>
        <end position="530"/>
    </location>
</feature>
<gene>
    <name evidence="4" type="ORF">C446_05625</name>
</gene>
<feature type="transmembrane region" description="Helical" evidence="3">
    <location>
        <begin position="284"/>
        <end position="305"/>
    </location>
</feature>